<dbReference type="GO" id="GO:0006950">
    <property type="term" value="P:response to stress"/>
    <property type="evidence" value="ECO:0007669"/>
    <property type="project" value="UniProtKB-ARBA"/>
</dbReference>
<protein>
    <recommendedName>
        <fullName evidence="1">SprT-like domain-containing protein</fullName>
    </recommendedName>
</protein>
<dbReference type="Proteomes" id="UP000298049">
    <property type="component" value="Chromosome"/>
</dbReference>
<gene>
    <name evidence="2" type="ORF">soil367_06010</name>
</gene>
<keyword evidence="3" id="KW-1185">Reference proteome</keyword>
<dbReference type="InterPro" id="IPR006640">
    <property type="entry name" value="SprT-like_domain"/>
</dbReference>
<proteinExistence type="predicted"/>
<evidence type="ECO:0000313" key="2">
    <source>
        <dbReference type="EMBL" id="QCF25514.1"/>
    </source>
</evidence>
<dbReference type="KEGG" id="hmi:soil367_06010"/>
<dbReference type="EMBL" id="CP031093">
    <property type="protein sequence ID" value="QCF25514.1"/>
    <property type="molecule type" value="Genomic_DNA"/>
</dbReference>
<evidence type="ECO:0000259" key="1">
    <source>
        <dbReference type="Pfam" id="PF10263"/>
    </source>
</evidence>
<dbReference type="OrthoDB" id="6383443at2"/>
<accession>A0A4P7XGE8</accession>
<organism evidence="2 3">
    <name type="scientific">Hydrocarboniclastica marina</name>
    <dbReference type="NCBI Taxonomy" id="2259620"/>
    <lineage>
        <taxon>Bacteria</taxon>
        <taxon>Pseudomonadati</taxon>
        <taxon>Pseudomonadota</taxon>
        <taxon>Gammaproteobacteria</taxon>
        <taxon>Alteromonadales</taxon>
        <taxon>Alteromonadaceae</taxon>
        <taxon>Hydrocarboniclastica</taxon>
    </lineage>
</organism>
<evidence type="ECO:0000313" key="3">
    <source>
        <dbReference type="Proteomes" id="UP000298049"/>
    </source>
</evidence>
<name>A0A4P7XGE8_9ALTE</name>
<feature type="domain" description="SprT-like" evidence="1">
    <location>
        <begin position="72"/>
        <end position="151"/>
    </location>
</feature>
<reference evidence="2 3" key="1">
    <citation type="submission" date="2018-07" db="EMBL/GenBank/DDBJ databases">
        <title>Marsedoiliclastica nanhaica gen. nov. sp. nov., a novel marine hydrocarbonoclastic bacterium isolated from an in-situ enriched hydrocarbon-degrading consortium in deep-sea sediment.</title>
        <authorList>
            <person name="Dong C."/>
            <person name="Ma T."/>
            <person name="Liu R."/>
            <person name="Shao Z."/>
        </authorList>
    </citation>
    <scope>NUCLEOTIDE SEQUENCE [LARGE SCALE GENOMIC DNA]</scope>
    <source>
        <strain evidence="3">soil36-7</strain>
    </source>
</reference>
<sequence length="341" mass="37690">MLLRNLTKPPWNQSHKNVCFRLAGNRAGKDAHQLAAGCEDIIINSTHAQSLLVPSGFAKLPLSKKNIPSHDLQALFDLCNARYFDGALVPSPGFELRFSRAVKLFGSFRFSLETHEDWEITVAGRLRDHPFAALNTMVHEMIHMLAHQKFRESGDSFYLDEEALPGQPFVNAGHGAFFLAEQARLNQCFPEMKIDVKSEFGDGLYELDKIKPVRLLLVSVDLNVGRGMIYRLHDKARNDWEALRATAQLMHGEAIDALQLVEVAGQLGEGYPSLKKDNQVRKNMVPVGLRGYAGKVADLLADAATRILPEPATVTRLPARTLSRRGRAGEAVPAPGTAHVA</sequence>
<dbReference type="AlphaFoldDB" id="A0A4P7XGE8"/>
<dbReference type="Pfam" id="PF10263">
    <property type="entry name" value="SprT-like"/>
    <property type="match status" value="1"/>
</dbReference>